<sequence length="444" mass="50818">MKIQLPEKVNTIIQTLQEHGYEAYAVGGCVRDSLLGREPGDWDITTSASPDETKKLFARTVDTGIEHGTVTVLLGKEGFEVTTYRIDGKYEDSRHPTEVIFTRNLREDLLRRDFTINAMAYNDTEGIVDIFGGMDDLKRKIIRCVGNARERFGEDALRIMRGVRFAAQLGFSLEKETKEAMTELAPTLEKISAERIQTELVKLLVSDSPELIREAYHLGVTAVILPEFDEMMRTGQETKYHRYDVGEHTVQAVCNVPPDKVLRLTMLLHDVAKPEMKTVDADGTAHFKGHDIRGEQKAKEILRRLKFDNDTIHKVTKLVRWHDYRMPAEKKNVRKAMSKISAELFPMYLLVKRADILAHSMYRREEELENLSGLQKCYEEIVADHECVSLKQLAVTGTDLIGIGMKPGKQIGEVLNELLRIVLEYPEFNNKEHLLRFVQNRFDI</sequence>
<evidence type="ECO:0000256" key="7">
    <source>
        <dbReference type="ARBA" id="ARBA00022842"/>
    </source>
</evidence>
<evidence type="ECO:0000256" key="5">
    <source>
        <dbReference type="ARBA" id="ARBA00022723"/>
    </source>
</evidence>
<dbReference type="InterPro" id="IPR043519">
    <property type="entry name" value="NT_sf"/>
</dbReference>
<keyword evidence="5" id="KW-0479">Metal-binding</keyword>
<gene>
    <name evidence="14" type="ORF">EDD74_10561</name>
    <name evidence="13" type="ORF">FAEUMB_01120</name>
</gene>
<dbReference type="Pfam" id="PF13735">
    <property type="entry name" value="tRNA_NucTran2_2"/>
    <property type="match status" value="1"/>
</dbReference>
<accession>A0A4R3JTQ7</accession>
<evidence type="ECO:0000259" key="12">
    <source>
        <dbReference type="Pfam" id="PF13735"/>
    </source>
</evidence>
<dbReference type="Pfam" id="PF12627">
    <property type="entry name" value="PolyA_pol_RNAbd"/>
    <property type="match status" value="1"/>
</dbReference>
<feature type="domain" description="CCA-adding enzyme C-terminal" evidence="12">
    <location>
        <begin position="295"/>
        <end position="438"/>
    </location>
</feature>
<evidence type="ECO:0000256" key="3">
    <source>
        <dbReference type="ARBA" id="ARBA00022694"/>
    </source>
</evidence>
<dbReference type="Gene3D" id="1.10.246.80">
    <property type="match status" value="1"/>
</dbReference>
<evidence type="ECO:0000256" key="4">
    <source>
        <dbReference type="ARBA" id="ARBA00022695"/>
    </source>
</evidence>
<name>A0A4R3JTQ7_9FIRM</name>
<comment type="caution">
    <text evidence="14">The sequence shown here is derived from an EMBL/GenBank/DDBJ whole genome shotgun (WGS) entry which is preliminary data.</text>
</comment>
<dbReference type="NCBIfam" id="NF009814">
    <property type="entry name" value="PRK13299.1"/>
    <property type="match status" value="1"/>
</dbReference>
<dbReference type="InterPro" id="IPR032828">
    <property type="entry name" value="PolyA_RNA-bd"/>
</dbReference>
<dbReference type="Proteomes" id="UP000294613">
    <property type="component" value="Unassembled WGS sequence"/>
</dbReference>
<dbReference type="GeneID" id="97505662"/>
<dbReference type="Pfam" id="PF01743">
    <property type="entry name" value="PolyA_pol"/>
    <property type="match status" value="1"/>
</dbReference>
<evidence type="ECO:0000313" key="16">
    <source>
        <dbReference type="Proteomes" id="UP000702954"/>
    </source>
</evidence>
<dbReference type="GO" id="GO:0000049">
    <property type="term" value="F:tRNA binding"/>
    <property type="evidence" value="ECO:0007669"/>
    <property type="project" value="TreeGrafter"/>
</dbReference>
<feature type="domain" description="Poly A polymerase head" evidence="10">
    <location>
        <begin position="23"/>
        <end position="143"/>
    </location>
</feature>
<evidence type="ECO:0000313" key="15">
    <source>
        <dbReference type="Proteomes" id="UP000294613"/>
    </source>
</evidence>
<dbReference type="CDD" id="cd05398">
    <property type="entry name" value="NT_ClassII-CCAase"/>
    <property type="match status" value="1"/>
</dbReference>
<keyword evidence="3" id="KW-0819">tRNA processing</keyword>
<reference evidence="14 15" key="2">
    <citation type="submission" date="2019-03" db="EMBL/GenBank/DDBJ databases">
        <title>Genomic Encyclopedia of Type Strains, Phase IV (KMG-IV): sequencing the most valuable type-strain genomes for metagenomic binning, comparative biology and taxonomic classification.</title>
        <authorList>
            <person name="Goeker M."/>
        </authorList>
    </citation>
    <scope>NUCLEOTIDE SEQUENCE [LARGE SCALE GENOMIC DNA]</scope>
    <source>
        <strain evidence="14 15">DSM 103426</strain>
    </source>
</reference>
<reference evidence="13 16" key="1">
    <citation type="journal article" date="2018" name="Int. J. Syst. Evol. Microbiol.">
        <title>Draft Genome Sequence of Faecalimonas umbilicata JCM 30896T, an Acetate-Producing Bacterium Isolated from Human Feces.</title>
        <authorList>
            <person name="Sakamoto M."/>
            <person name="Ikeyama N."/>
            <person name="Yuki M."/>
            <person name="Ohkuma M."/>
        </authorList>
    </citation>
    <scope>NUCLEOTIDE SEQUENCE [LARGE SCALE GENOMIC DNA]</scope>
    <source>
        <strain evidence="13 16">EGH7</strain>
    </source>
</reference>
<keyword evidence="4 13" id="KW-0548">Nucleotidyltransferase</keyword>
<dbReference type="GO" id="GO:0000166">
    <property type="term" value="F:nucleotide binding"/>
    <property type="evidence" value="ECO:0007669"/>
    <property type="project" value="UniProtKB-KW"/>
</dbReference>
<evidence type="ECO:0000313" key="14">
    <source>
        <dbReference type="EMBL" id="TCS69075.1"/>
    </source>
</evidence>
<keyword evidence="16" id="KW-1185">Reference proteome</keyword>
<dbReference type="SUPFAM" id="SSF81891">
    <property type="entry name" value="Poly A polymerase C-terminal region-like"/>
    <property type="match status" value="1"/>
</dbReference>
<dbReference type="InterPro" id="IPR002646">
    <property type="entry name" value="PolA_pol_head_dom"/>
</dbReference>
<dbReference type="PANTHER" id="PTHR46173:SF1">
    <property type="entry name" value="CCA TRNA NUCLEOTIDYLTRANSFERASE 1, MITOCHONDRIAL"/>
    <property type="match status" value="1"/>
</dbReference>
<dbReference type="EMBL" id="BHEO01000002">
    <property type="protein sequence ID" value="GBU03571.1"/>
    <property type="molecule type" value="Genomic_DNA"/>
</dbReference>
<dbReference type="SUPFAM" id="SSF81301">
    <property type="entry name" value="Nucleotidyltransferase"/>
    <property type="match status" value="1"/>
</dbReference>
<dbReference type="Gene3D" id="3.30.460.10">
    <property type="entry name" value="Beta Polymerase, domain 2"/>
    <property type="match status" value="1"/>
</dbReference>
<dbReference type="PANTHER" id="PTHR46173">
    <property type="entry name" value="CCA TRNA NUCLEOTIDYLTRANSFERASE 1, MITOCHONDRIAL"/>
    <property type="match status" value="1"/>
</dbReference>
<comment type="cofactor">
    <cofactor evidence="1">
        <name>Mg(2+)</name>
        <dbReference type="ChEBI" id="CHEBI:18420"/>
    </cofactor>
</comment>
<keyword evidence="8 9" id="KW-0694">RNA-binding</keyword>
<dbReference type="Proteomes" id="UP000702954">
    <property type="component" value="Unassembled WGS sequence"/>
</dbReference>
<evidence type="ECO:0000256" key="8">
    <source>
        <dbReference type="ARBA" id="ARBA00022884"/>
    </source>
</evidence>
<evidence type="ECO:0000259" key="10">
    <source>
        <dbReference type="Pfam" id="PF01743"/>
    </source>
</evidence>
<dbReference type="EMBL" id="SLZV01000005">
    <property type="protein sequence ID" value="TCS69075.1"/>
    <property type="molecule type" value="Genomic_DNA"/>
</dbReference>
<dbReference type="AlphaFoldDB" id="A0A4R3JTQ7"/>
<evidence type="ECO:0000256" key="9">
    <source>
        <dbReference type="RuleBase" id="RU003953"/>
    </source>
</evidence>
<protein>
    <submittedName>
        <fullName evidence="13">Polynucleotide adenylyltransferase</fullName>
    </submittedName>
    <submittedName>
        <fullName evidence="14">tRNA nucleotidyltransferase (CCA-adding enzyme)</fullName>
    </submittedName>
</protein>
<evidence type="ECO:0000259" key="11">
    <source>
        <dbReference type="Pfam" id="PF12627"/>
    </source>
</evidence>
<evidence type="ECO:0000256" key="2">
    <source>
        <dbReference type="ARBA" id="ARBA00022679"/>
    </source>
</evidence>
<organism evidence="14 15">
    <name type="scientific">Faecalimonas umbilicata</name>
    <dbReference type="NCBI Taxonomy" id="1912855"/>
    <lineage>
        <taxon>Bacteria</taxon>
        <taxon>Bacillati</taxon>
        <taxon>Bacillota</taxon>
        <taxon>Clostridia</taxon>
        <taxon>Lachnospirales</taxon>
        <taxon>Lachnospiraceae</taxon>
        <taxon>Faecalimonas</taxon>
    </lineage>
</organism>
<dbReference type="GO" id="GO:0008033">
    <property type="term" value="P:tRNA processing"/>
    <property type="evidence" value="ECO:0007669"/>
    <property type="project" value="UniProtKB-KW"/>
</dbReference>
<feature type="domain" description="tRNA nucleotidyltransferase/poly(A) polymerase RNA and SrmB- binding" evidence="11">
    <location>
        <begin position="170"/>
        <end position="231"/>
    </location>
</feature>
<keyword evidence="2 9" id="KW-0808">Transferase</keyword>
<evidence type="ECO:0000313" key="13">
    <source>
        <dbReference type="EMBL" id="GBU03571.1"/>
    </source>
</evidence>
<dbReference type="GO" id="GO:0016779">
    <property type="term" value="F:nucleotidyltransferase activity"/>
    <property type="evidence" value="ECO:0007669"/>
    <property type="project" value="UniProtKB-KW"/>
</dbReference>
<proteinExistence type="inferred from homology"/>
<dbReference type="InterPro" id="IPR032810">
    <property type="entry name" value="CCA-adding_enz_C"/>
</dbReference>
<dbReference type="GO" id="GO:0046872">
    <property type="term" value="F:metal ion binding"/>
    <property type="evidence" value="ECO:0007669"/>
    <property type="project" value="UniProtKB-KW"/>
</dbReference>
<comment type="similarity">
    <text evidence="9">Belongs to the tRNA nucleotidyltransferase/poly(A) polymerase family.</text>
</comment>
<evidence type="ECO:0000256" key="6">
    <source>
        <dbReference type="ARBA" id="ARBA00022741"/>
    </source>
</evidence>
<keyword evidence="6" id="KW-0547">Nucleotide-binding</keyword>
<dbReference type="RefSeq" id="WP_016439902.1">
    <property type="nucleotide sequence ID" value="NZ_AP031411.1"/>
</dbReference>
<keyword evidence="7" id="KW-0460">Magnesium</keyword>
<dbReference type="Gene3D" id="1.10.3090.10">
    <property type="entry name" value="cca-adding enzyme, domain 2"/>
    <property type="match status" value="1"/>
</dbReference>
<dbReference type="InterPro" id="IPR050264">
    <property type="entry name" value="Bact_CCA-adding_enz_type3_sf"/>
</dbReference>
<evidence type="ECO:0000256" key="1">
    <source>
        <dbReference type="ARBA" id="ARBA00001946"/>
    </source>
</evidence>